<dbReference type="GO" id="GO:0016740">
    <property type="term" value="F:transferase activity"/>
    <property type="evidence" value="ECO:0007669"/>
    <property type="project" value="UniProtKB-KW"/>
</dbReference>
<dbReference type="PANTHER" id="PTHR43685">
    <property type="entry name" value="GLYCOSYLTRANSFERASE"/>
    <property type="match status" value="1"/>
</dbReference>
<gene>
    <name evidence="2" type="ORF">HDA33_001355</name>
</gene>
<evidence type="ECO:0000313" key="2">
    <source>
        <dbReference type="EMBL" id="MBB5848791.1"/>
    </source>
</evidence>
<dbReference type="CDD" id="cd00761">
    <property type="entry name" value="Glyco_tranf_GTA_type"/>
    <property type="match status" value="2"/>
</dbReference>
<sequence>MSQTSALPEISVIIPAFNAERFLPLQLEALDAQSGAPSYEVVVVDNASTDGTASVVHRLAREVSYPLRLVSAPEHQGPGFARNVGAAHAHADLLMFADADDVVSRWWVRNGARAFESSDLWSGGAPFMTDEQMREGVEGARCAFDDSDEWHAPVPGDLRNAFPVLMGGDFGVTREVFERVGGFDHSLGTVYEDNDFGVRAHLKGIRVDGAAAVRIAYRGKWDMRVRTRLARRSAKAHSLVTTRYELGRQSHFPNPWVEFVRTGASAALMALGCTTPDWEGVRLRAQIAAGAAAGRVEYRWMRRGPQPQIGLGYRRADSSAFSQADAAGARETSEEVPVASVVIPARNAESWIAEQLDSLAAQCDAPLFEVVVADNGSDDRTAQIALSHPAPFHVRVVDASGVPSASHARNVGARLARGHVLLFCDADDFVGDRWVGELYRAVTSGPQVVARGVLEHSRFNDVDVLAAYRIDPAQDLQDTEDSPRIETISDGFAGYLATVPGNNFAIRRDDYLELGGMDLAYPGGSEETDFVWRAQEAGFTVVQAVGAVVYYRLRTTPAAIFRQQRNQQRGRMYLWTRYRDRGMSVPSVTASVFAISRHMPMWPFLQRDRGRALAWAYTVGAHVGALEGMARYRRPALLRTRRPGSDGGTAA</sequence>
<feature type="domain" description="Glycosyltransferase 2-like" evidence="1">
    <location>
        <begin position="340"/>
        <end position="495"/>
    </location>
</feature>
<organism evidence="2 3">
    <name type="scientific">Micrococcus endophyticus</name>
    <dbReference type="NCBI Taxonomy" id="455343"/>
    <lineage>
        <taxon>Bacteria</taxon>
        <taxon>Bacillati</taxon>
        <taxon>Actinomycetota</taxon>
        <taxon>Actinomycetes</taxon>
        <taxon>Micrococcales</taxon>
        <taxon>Micrococcaceae</taxon>
        <taxon>Micrococcus</taxon>
    </lineage>
</organism>
<dbReference type="Pfam" id="PF00535">
    <property type="entry name" value="Glycos_transf_2"/>
    <property type="match status" value="2"/>
</dbReference>
<dbReference type="EMBL" id="JACHMW010000001">
    <property type="protein sequence ID" value="MBB5848791.1"/>
    <property type="molecule type" value="Genomic_DNA"/>
</dbReference>
<name>A0A7W9N142_9MICC</name>
<dbReference type="InterPro" id="IPR029044">
    <property type="entry name" value="Nucleotide-diphossugar_trans"/>
</dbReference>
<dbReference type="RefSeq" id="WP_184172055.1">
    <property type="nucleotide sequence ID" value="NZ_BAABAG010000004.1"/>
</dbReference>
<comment type="caution">
    <text evidence="2">The sequence shown here is derived from an EMBL/GenBank/DDBJ whole genome shotgun (WGS) entry which is preliminary data.</text>
</comment>
<keyword evidence="3" id="KW-1185">Reference proteome</keyword>
<dbReference type="Proteomes" id="UP000567246">
    <property type="component" value="Unassembled WGS sequence"/>
</dbReference>
<dbReference type="SUPFAM" id="SSF53448">
    <property type="entry name" value="Nucleotide-diphospho-sugar transferases"/>
    <property type="match status" value="2"/>
</dbReference>
<dbReference type="InterPro" id="IPR001173">
    <property type="entry name" value="Glyco_trans_2-like"/>
</dbReference>
<dbReference type="Gene3D" id="3.90.550.10">
    <property type="entry name" value="Spore Coat Polysaccharide Biosynthesis Protein SpsA, Chain A"/>
    <property type="match status" value="2"/>
</dbReference>
<dbReference type="PANTHER" id="PTHR43685:SF12">
    <property type="entry name" value="GLYCOSYL TRANSFERASE FAMILY 2"/>
    <property type="match status" value="1"/>
</dbReference>
<feature type="domain" description="Glycosyltransferase 2-like" evidence="1">
    <location>
        <begin position="11"/>
        <end position="117"/>
    </location>
</feature>
<keyword evidence="2" id="KW-0808">Transferase</keyword>
<proteinExistence type="predicted"/>
<protein>
    <submittedName>
        <fullName evidence="2">Glycosyltransferase involved in cell wall biosynthesis</fullName>
    </submittedName>
</protein>
<reference evidence="2 3" key="1">
    <citation type="submission" date="2020-08" db="EMBL/GenBank/DDBJ databases">
        <title>Sequencing the genomes of 1000 actinobacteria strains.</title>
        <authorList>
            <person name="Klenk H.-P."/>
        </authorList>
    </citation>
    <scope>NUCLEOTIDE SEQUENCE [LARGE SCALE GENOMIC DNA]</scope>
    <source>
        <strain evidence="2 3">DSM 17945</strain>
    </source>
</reference>
<evidence type="ECO:0000313" key="3">
    <source>
        <dbReference type="Proteomes" id="UP000567246"/>
    </source>
</evidence>
<dbReference type="InterPro" id="IPR050834">
    <property type="entry name" value="Glycosyltransf_2"/>
</dbReference>
<accession>A0A7W9N142</accession>
<evidence type="ECO:0000259" key="1">
    <source>
        <dbReference type="Pfam" id="PF00535"/>
    </source>
</evidence>
<dbReference type="AlphaFoldDB" id="A0A7W9N142"/>